<feature type="compositionally biased region" description="Polar residues" evidence="1">
    <location>
        <begin position="88"/>
        <end position="99"/>
    </location>
</feature>
<keyword evidence="2" id="KW-0472">Membrane</keyword>
<reference evidence="3 5" key="1">
    <citation type="submission" date="2015-06" db="EMBL/GenBank/DDBJ databases">
        <title>Genome sequence of Mycobacterium conceptionense strain MLE.</title>
        <authorList>
            <person name="Greninger A.L."/>
            <person name="Cunningham G."/>
            <person name="Chiu C.Y."/>
            <person name="Miller S."/>
        </authorList>
    </citation>
    <scope>NUCLEOTIDE SEQUENCE [LARGE SCALE GENOMIC DNA]</scope>
    <source>
        <strain evidence="3 5">MLE</strain>
    </source>
</reference>
<feature type="compositionally biased region" description="Low complexity" evidence="1">
    <location>
        <begin position="74"/>
        <end position="83"/>
    </location>
</feature>
<dbReference type="Proteomes" id="UP000037594">
    <property type="component" value="Unassembled WGS sequence"/>
</dbReference>
<comment type="caution">
    <text evidence="3">The sequence shown here is derived from an EMBL/GenBank/DDBJ whole genome shotgun (WGS) entry which is preliminary data.</text>
</comment>
<accession>A0A0J8WLA6</accession>
<gene>
    <name evidence="4" type="ORF">A5726_08225</name>
    <name evidence="3" type="ORF">ACT17_33550</name>
</gene>
<keyword evidence="2" id="KW-0812">Transmembrane</keyword>
<feature type="region of interest" description="Disordered" evidence="1">
    <location>
        <begin position="70"/>
        <end position="99"/>
    </location>
</feature>
<dbReference type="EMBL" id="LFOD01000072">
    <property type="protein sequence ID" value="KMV13764.1"/>
    <property type="molecule type" value="Genomic_DNA"/>
</dbReference>
<feature type="transmembrane region" description="Helical" evidence="2">
    <location>
        <begin position="12"/>
        <end position="41"/>
    </location>
</feature>
<dbReference type="RefSeq" id="WP_010596915.1">
    <property type="nucleotide sequence ID" value="NZ_JBEUKP010000016.1"/>
</dbReference>
<organism evidence="3 5">
    <name type="scientific">Mycolicibacterium conceptionense</name>
    <dbReference type="NCBI Taxonomy" id="451644"/>
    <lineage>
        <taxon>Bacteria</taxon>
        <taxon>Bacillati</taxon>
        <taxon>Actinomycetota</taxon>
        <taxon>Actinomycetes</taxon>
        <taxon>Mycobacteriales</taxon>
        <taxon>Mycobacteriaceae</taxon>
        <taxon>Mycolicibacterium</taxon>
    </lineage>
</organism>
<dbReference type="EMBL" id="LZHX01000032">
    <property type="protein sequence ID" value="OBF24932.1"/>
    <property type="molecule type" value="Genomic_DNA"/>
</dbReference>
<evidence type="ECO:0000313" key="3">
    <source>
        <dbReference type="EMBL" id="KMV13764.1"/>
    </source>
</evidence>
<protein>
    <submittedName>
        <fullName evidence="3">Uncharacterized protein</fullName>
    </submittedName>
</protein>
<proteinExistence type="predicted"/>
<evidence type="ECO:0000313" key="4">
    <source>
        <dbReference type="EMBL" id="OBF24932.1"/>
    </source>
</evidence>
<evidence type="ECO:0000256" key="1">
    <source>
        <dbReference type="SAM" id="MobiDB-lite"/>
    </source>
</evidence>
<dbReference type="AlphaFoldDB" id="A0A0J8WLA6"/>
<evidence type="ECO:0000313" key="6">
    <source>
        <dbReference type="Proteomes" id="UP000093779"/>
    </source>
</evidence>
<dbReference type="PATRIC" id="fig|451644.5.peg.6898"/>
<sequence>MNVRNNSTGIGGPLAVVGAAVAMIVCCAGPALIAAGALTALGGALRSWGPIVAAAVMVLAAVGYTARRRKPPQRGTVRGLLGTRRSHQPNASTDRSSQP</sequence>
<evidence type="ECO:0000256" key="2">
    <source>
        <dbReference type="SAM" id="Phobius"/>
    </source>
</evidence>
<evidence type="ECO:0000313" key="5">
    <source>
        <dbReference type="Proteomes" id="UP000037594"/>
    </source>
</evidence>
<name>A0A0J8WLA6_9MYCO</name>
<feature type="transmembrane region" description="Helical" evidence="2">
    <location>
        <begin position="47"/>
        <end position="66"/>
    </location>
</feature>
<reference evidence="4 6" key="2">
    <citation type="submission" date="2016-06" db="EMBL/GenBank/DDBJ databases">
        <authorList>
            <person name="Kjaerup R.B."/>
            <person name="Dalgaard T.S."/>
            <person name="Juul-Madsen H.R."/>
        </authorList>
    </citation>
    <scope>NUCLEOTIDE SEQUENCE [LARGE SCALE GENOMIC DNA]</scope>
    <source>
        <strain evidence="4 6">ACS1953</strain>
    </source>
</reference>
<dbReference type="Proteomes" id="UP000093779">
    <property type="component" value="Unassembled WGS sequence"/>
</dbReference>
<keyword evidence="2" id="KW-1133">Transmembrane helix</keyword>